<dbReference type="Gene3D" id="3.40.1360.10">
    <property type="match status" value="1"/>
</dbReference>
<dbReference type="Pfam" id="PF13155">
    <property type="entry name" value="Toprim_2"/>
    <property type="match status" value="1"/>
</dbReference>
<comment type="caution">
    <text evidence="1">The sequence shown here is derived from an EMBL/GenBank/DDBJ whole genome shotgun (WGS) entry which is preliminary data.</text>
</comment>
<protein>
    <submittedName>
        <fullName evidence="1">Uncharacterized protein</fullName>
    </submittedName>
</protein>
<dbReference type="EMBL" id="QMIG01000022">
    <property type="protein sequence ID" value="RAW11135.1"/>
    <property type="molecule type" value="Genomic_DNA"/>
</dbReference>
<dbReference type="AlphaFoldDB" id="A0A329QFA7"/>
<evidence type="ECO:0000313" key="2">
    <source>
        <dbReference type="Proteomes" id="UP000250462"/>
    </source>
</evidence>
<evidence type="ECO:0000313" key="1">
    <source>
        <dbReference type="EMBL" id="RAW11135.1"/>
    </source>
</evidence>
<gene>
    <name evidence="1" type="ORF">DPM12_17490</name>
</gene>
<keyword evidence="2" id="KW-1185">Reference proteome</keyword>
<proteinExistence type="predicted"/>
<reference evidence="1 2" key="1">
    <citation type="submission" date="2018-06" db="EMBL/GenBank/DDBJ databases">
        <title>Phytoactinopolyspora halophila sp. nov., a novel halophilic actinomycete isolated from a saline soil in China.</title>
        <authorList>
            <person name="Tang S.-K."/>
        </authorList>
    </citation>
    <scope>NUCLEOTIDE SEQUENCE [LARGE SCALE GENOMIC DNA]</scope>
    <source>
        <strain evidence="1 2">YIM 96934</strain>
    </source>
</reference>
<dbReference type="SUPFAM" id="SSF56731">
    <property type="entry name" value="DNA primase core"/>
    <property type="match status" value="1"/>
</dbReference>
<dbReference type="Proteomes" id="UP000250462">
    <property type="component" value="Unassembled WGS sequence"/>
</dbReference>
<dbReference type="CDD" id="cd01029">
    <property type="entry name" value="TOPRIM_primases"/>
    <property type="match status" value="1"/>
</dbReference>
<sequence>MQALHDADERIYVLEGEFNAIVMELIGCPTLATGSAAKWYPHWTRLLESYPEVVVVRDPDDAGKAFAKKVRDQVSWARVIEMPEGEDPNSIYVNYGPDELENRLT</sequence>
<name>A0A329QFA7_9ACTN</name>
<dbReference type="InterPro" id="IPR034154">
    <property type="entry name" value="TOPRIM_DnaG/twinkle"/>
</dbReference>
<accession>A0A329QFA7</accession>
<organism evidence="1 2">
    <name type="scientific">Phytoactinopolyspora halophila</name>
    <dbReference type="NCBI Taxonomy" id="1981511"/>
    <lineage>
        <taxon>Bacteria</taxon>
        <taxon>Bacillati</taxon>
        <taxon>Actinomycetota</taxon>
        <taxon>Actinomycetes</taxon>
        <taxon>Jiangellales</taxon>
        <taxon>Jiangellaceae</taxon>
        <taxon>Phytoactinopolyspora</taxon>
    </lineage>
</organism>